<protein>
    <submittedName>
        <fullName evidence="1">Uncharacterized protein</fullName>
    </submittedName>
</protein>
<evidence type="ECO:0000313" key="2">
    <source>
        <dbReference type="Proteomes" id="UP000054636"/>
    </source>
</evidence>
<gene>
    <name evidence="1" type="ORF">AM588_10000415</name>
</gene>
<dbReference type="PANTHER" id="PTHR46586">
    <property type="entry name" value="ANKYRIN REPEAT-CONTAINING PROTEIN"/>
    <property type="match status" value="1"/>
</dbReference>
<dbReference type="InterPro" id="IPR052050">
    <property type="entry name" value="SecEffector_AnkRepeat"/>
</dbReference>
<accession>A0A0W8CEU2</accession>
<dbReference type="EMBL" id="LNFP01002721">
    <property type="protein sequence ID" value="KUF82624.1"/>
    <property type="molecule type" value="Genomic_DNA"/>
</dbReference>
<dbReference type="AlphaFoldDB" id="A0A0W8CEU2"/>
<name>A0A0W8CEU2_PHYNI</name>
<evidence type="ECO:0000313" key="1">
    <source>
        <dbReference type="EMBL" id="KUF82624.1"/>
    </source>
</evidence>
<dbReference type="Gene3D" id="1.25.40.20">
    <property type="entry name" value="Ankyrin repeat-containing domain"/>
    <property type="match status" value="1"/>
</dbReference>
<comment type="caution">
    <text evidence="1">The sequence shown here is derived from an EMBL/GenBank/DDBJ whole genome shotgun (WGS) entry which is preliminary data.</text>
</comment>
<organism evidence="1 2">
    <name type="scientific">Phytophthora nicotianae</name>
    <name type="common">Potato buckeye rot agent</name>
    <name type="synonym">Phytophthora parasitica</name>
    <dbReference type="NCBI Taxonomy" id="4792"/>
    <lineage>
        <taxon>Eukaryota</taxon>
        <taxon>Sar</taxon>
        <taxon>Stramenopiles</taxon>
        <taxon>Oomycota</taxon>
        <taxon>Peronosporomycetes</taxon>
        <taxon>Peronosporales</taxon>
        <taxon>Peronosporaceae</taxon>
        <taxon>Phytophthora</taxon>
    </lineage>
</organism>
<dbReference type="Proteomes" id="UP000054636">
    <property type="component" value="Unassembled WGS sequence"/>
</dbReference>
<sequence>MVEAASTNQLGWLNSLVKQYDAHVSDAVLLAARIGDIKSLELLTPYMDELKDVKREAFEEVVLAASKSGNADVVRLLLPELGGEGLAWSVIKIAAGKGFMEILSFAADAAECGYEMSYVLLHAIHSRQSEAAIFLASRYYREWNLGEGLEKALVYGLNEVAECIYGVITREGQETSFHEFFVYLGGDGYSHALMYLYRRGHNDPKLLGLALDDAARGGQINVLRMLVNTGRITQDRIGETLWTTVRFGKGSSVEFLVNNSNISTQAMNRAFEDARKIEISKFLYTKLSNPAEFVVTAFRNAAGCGRYTLMSDKERVAIVKFLRSTGFVPDKLVCDAFTVAIEKWYTEGVVLTLCNEACISFEIAIEAFQKAVSVGKTKVMKL</sequence>
<proteinExistence type="predicted"/>
<dbReference type="InterPro" id="IPR036770">
    <property type="entry name" value="Ankyrin_rpt-contain_sf"/>
</dbReference>
<dbReference type="PANTHER" id="PTHR46586:SF3">
    <property type="entry name" value="ANKYRIN REPEAT-CONTAINING PROTEIN"/>
    <property type="match status" value="1"/>
</dbReference>
<reference evidence="1 2" key="1">
    <citation type="submission" date="2015-11" db="EMBL/GenBank/DDBJ databases">
        <title>Genomes and virulence difference between two physiological races of Phytophthora nicotianae.</title>
        <authorList>
            <person name="Liu H."/>
            <person name="Ma X."/>
            <person name="Yu H."/>
            <person name="Fang D."/>
            <person name="Li Y."/>
            <person name="Wang X."/>
            <person name="Wang W."/>
            <person name="Dong Y."/>
            <person name="Xiao B."/>
        </authorList>
    </citation>
    <scope>NUCLEOTIDE SEQUENCE [LARGE SCALE GENOMIC DNA]</scope>
    <source>
        <strain evidence="2">race 1</strain>
    </source>
</reference>